<evidence type="ECO:0000256" key="3">
    <source>
        <dbReference type="ARBA" id="ARBA00022741"/>
    </source>
</evidence>
<sequence length="456" mass="50060">MADEKKRGFFSWLGFGQKDQVKEKEAEQAAETQPPHTQEESETFAEEVVEVTEKLVESEKPQPVEEEPQPEVVAREELPLPEEVSEPESAAQEWQPEQEPVDEDAPISDEELEAQALAADAAEEALVVVPVDEPAEGVVEETVVEQEKPTKEGFFARLKRSLLKTKENLGSGFISLFRGKKIDDDLFEELEEQLLIADVGVETTRKIITSLTEGASRKQLRDAEALYGLLKEEMGDILAKVDEPLNVEGKTPFVILMVGVNGVGKTTTIGKLARQFEQQGKSVMLAAGDTFRAAAVEQLQVWGQRNNIPVIAQHTGADSASVIFDAIQAAKARHVDVLIADTAGRLQNKAHLMEELKKIVRVMKKLDEDAPHEVMLTIDASTGQNAISQAKLFHEAVGLTGITLTKLDGTAKGGVIFSVADQFGIPIRYIGVGERIEDLRPFNAGDFIEALFARED</sequence>
<evidence type="ECO:0000256" key="10">
    <source>
        <dbReference type="SAM" id="MobiDB-lite"/>
    </source>
</evidence>
<dbReference type="EC" id="3.6.5.4" evidence="9"/>
<keyword evidence="7 9" id="KW-0675">Receptor</keyword>
<evidence type="ECO:0000313" key="12">
    <source>
        <dbReference type="EMBL" id="MFC6123907.1"/>
    </source>
</evidence>
<dbReference type="SMART" id="SM00962">
    <property type="entry name" value="SRP54"/>
    <property type="match status" value="1"/>
</dbReference>
<feature type="compositionally biased region" description="Basic and acidic residues" evidence="10">
    <location>
        <begin position="51"/>
        <end position="63"/>
    </location>
</feature>
<dbReference type="Gene3D" id="1.20.120.140">
    <property type="entry name" value="Signal recognition particle SRP54, nucleotide-binding domain"/>
    <property type="match status" value="1"/>
</dbReference>
<dbReference type="PANTHER" id="PTHR43134">
    <property type="entry name" value="SIGNAL RECOGNITION PARTICLE RECEPTOR SUBUNIT ALPHA"/>
    <property type="match status" value="1"/>
</dbReference>
<keyword evidence="2 9" id="KW-0963">Cytoplasm</keyword>
<dbReference type="InterPro" id="IPR027417">
    <property type="entry name" value="P-loop_NTPase"/>
</dbReference>
<dbReference type="EMBL" id="JBHSRG010000013">
    <property type="protein sequence ID" value="MFC6123907.1"/>
    <property type="molecule type" value="Genomic_DNA"/>
</dbReference>
<keyword evidence="5 9" id="KW-0342">GTP-binding</keyword>
<keyword evidence="4 9" id="KW-0378">Hydrolase</keyword>
<keyword evidence="1 9" id="KW-1003">Cell membrane</keyword>
<feature type="region of interest" description="Disordered" evidence="10">
    <location>
        <begin position="1"/>
        <end position="105"/>
    </location>
</feature>
<keyword evidence="6 9" id="KW-0472">Membrane</keyword>
<dbReference type="InterPro" id="IPR036225">
    <property type="entry name" value="SRP/SRP_N"/>
</dbReference>
<feature type="compositionally biased region" description="Acidic residues" evidence="10">
    <location>
        <begin position="40"/>
        <end position="50"/>
    </location>
</feature>
<dbReference type="InterPro" id="IPR013822">
    <property type="entry name" value="Signal_recog_particl_SRP54_hlx"/>
</dbReference>
<dbReference type="InterPro" id="IPR042101">
    <property type="entry name" value="SRP54_N_sf"/>
</dbReference>
<comment type="subcellular location">
    <subcellularLocation>
        <location evidence="9">Cell membrane</location>
        <topology evidence="9">Peripheral membrane protein</topology>
        <orientation evidence="9">Cytoplasmic side</orientation>
    </subcellularLocation>
    <subcellularLocation>
        <location evidence="9">Cytoplasm</location>
    </subcellularLocation>
</comment>
<accession>A0ABW1Q4S8</accession>
<keyword evidence="3 9" id="KW-0547">Nucleotide-binding</keyword>
<dbReference type="RefSeq" id="WP_108700511.1">
    <property type="nucleotide sequence ID" value="NZ_JBHSRG010000013.1"/>
</dbReference>
<dbReference type="SUPFAM" id="SSF47364">
    <property type="entry name" value="Domain of the SRP/SRP receptor G-proteins"/>
    <property type="match status" value="1"/>
</dbReference>
<dbReference type="Pfam" id="PF00448">
    <property type="entry name" value="SRP54"/>
    <property type="match status" value="1"/>
</dbReference>
<dbReference type="InterPro" id="IPR003593">
    <property type="entry name" value="AAA+_ATPase"/>
</dbReference>
<dbReference type="HAMAP" id="MF_00920">
    <property type="entry name" value="FtsY"/>
    <property type="match status" value="1"/>
</dbReference>
<dbReference type="NCBIfam" id="TIGR00064">
    <property type="entry name" value="ftsY"/>
    <property type="match status" value="1"/>
</dbReference>
<dbReference type="Proteomes" id="UP001596169">
    <property type="component" value="Unassembled WGS sequence"/>
</dbReference>
<gene>
    <name evidence="9 12" type="primary">ftsY</name>
    <name evidence="12" type="ORF">ACFPZP_22950</name>
</gene>
<evidence type="ECO:0000256" key="9">
    <source>
        <dbReference type="HAMAP-Rule" id="MF_00920"/>
    </source>
</evidence>
<evidence type="ECO:0000256" key="6">
    <source>
        <dbReference type="ARBA" id="ARBA00023136"/>
    </source>
</evidence>
<evidence type="ECO:0000256" key="5">
    <source>
        <dbReference type="ARBA" id="ARBA00023134"/>
    </source>
</evidence>
<comment type="function">
    <text evidence="9">Involved in targeting and insertion of nascent membrane proteins into the cytoplasmic membrane. Acts as a receptor for the complex formed by the signal recognition particle (SRP) and the ribosome-nascent chain (RNC). Interaction with SRP-RNC leads to the transfer of the RNC complex to the Sec translocase for insertion into the membrane, the hydrolysis of GTP by both Ffh and FtsY, and the dissociation of the SRP-FtsY complex into the individual components.</text>
</comment>
<dbReference type="SMART" id="SM00382">
    <property type="entry name" value="AAA"/>
    <property type="match status" value="1"/>
</dbReference>
<keyword evidence="13" id="KW-1185">Reference proteome</keyword>
<evidence type="ECO:0000313" key="13">
    <source>
        <dbReference type="Proteomes" id="UP001596169"/>
    </source>
</evidence>
<dbReference type="InterPro" id="IPR000897">
    <property type="entry name" value="SRP54_GTPase_dom"/>
</dbReference>
<feature type="domain" description="SRP54-type proteins GTP-binding" evidence="11">
    <location>
        <begin position="426"/>
        <end position="439"/>
    </location>
</feature>
<reference evidence="13" key="1">
    <citation type="journal article" date="2019" name="Int. J. Syst. Evol. Microbiol.">
        <title>The Global Catalogue of Microorganisms (GCM) 10K type strain sequencing project: providing services to taxonomists for standard genome sequencing and annotation.</title>
        <authorList>
            <consortium name="The Broad Institute Genomics Platform"/>
            <consortium name="The Broad Institute Genome Sequencing Center for Infectious Disease"/>
            <person name="Wu L."/>
            <person name="Ma J."/>
        </authorList>
    </citation>
    <scope>NUCLEOTIDE SEQUENCE [LARGE SCALE GENOMIC DNA]</scope>
    <source>
        <strain evidence="13">JCM30009</strain>
    </source>
</reference>
<name>A0ABW1Q4S8_9ENTR</name>
<dbReference type="SMART" id="SM00963">
    <property type="entry name" value="SRP54_N"/>
    <property type="match status" value="1"/>
</dbReference>
<feature type="binding site" evidence="9">
    <location>
        <begin position="405"/>
        <end position="408"/>
    </location>
    <ligand>
        <name>GTP</name>
        <dbReference type="ChEBI" id="CHEBI:37565"/>
    </ligand>
</feature>
<evidence type="ECO:0000256" key="4">
    <source>
        <dbReference type="ARBA" id="ARBA00022801"/>
    </source>
</evidence>
<dbReference type="PROSITE" id="PS00300">
    <property type="entry name" value="SRP54"/>
    <property type="match status" value="1"/>
</dbReference>
<feature type="binding site" evidence="9">
    <location>
        <begin position="341"/>
        <end position="345"/>
    </location>
    <ligand>
        <name>GTP</name>
        <dbReference type="ChEBI" id="CHEBI:37565"/>
    </ligand>
</feature>
<dbReference type="Pfam" id="PF02881">
    <property type="entry name" value="SRP54_N"/>
    <property type="match status" value="1"/>
</dbReference>
<evidence type="ECO:0000256" key="8">
    <source>
        <dbReference type="ARBA" id="ARBA00048027"/>
    </source>
</evidence>
<comment type="subunit">
    <text evidence="9">Part of the signal recognition particle protein translocation system, which is composed of SRP and FtsY. SRP is a ribonucleoprotein composed of Ffh and a 4.5S RNA molecule.</text>
</comment>
<evidence type="ECO:0000256" key="7">
    <source>
        <dbReference type="ARBA" id="ARBA00023170"/>
    </source>
</evidence>
<comment type="similarity">
    <text evidence="9">Belongs to the GTP-binding SRP family. FtsY subfamily.</text>
</comment>
<dbReference type="InterPro" id="IPR004390">
    <property type="entry name" value="SR_rcpt_FtsY"/>
</dbReference>
<comment type="caution">
    <text evidence="12">The sequence shown here is derived from an EMBL/GenBank/DDBJ whole genome shotgun (WGS) entry which is preliminary data.</text>
</comment>
<dbReference type="CDD" id="cd17874">
    <property type="entry name" value="FtsY"/>
    <property type="match status" value="1"/>
</dbReference>
<organism evidence="12 13">
    <name type="scientific">Citrobacter bitternis</name>
    <dbReference type="NCBI Taxonomy" id="1585982"/>
    <lineage>
        <taxon>Bacteria</taxon>
        <taxon>Pseudomonadati</taxon>
        <taxon>Pseudomonadota</taxon>
        <taxon>Gammaproteobacteria</taxon>
        <taxon>Enterobacterales</taxon>
        <taxon>Enterobacteriaceae</taxon>
        <taxon>Citrobacter</taxon>
    </lineage>
</organism>
<evidence type="ECO:0000259" key="11">
    <source>
        <dbReference type="PROSITE" id="PS00300"/>
    </source>
</evidence>
<feature type="binding site" evidence="9">
    <location>
        <begin position="259"/>
        <end position="266"/>
    </location>
    <ligand>
        <name>GTP</name>
        <dbReference type="ChEBI" id="CHEBI:37565"/>
    </ligand>
</feature>
<comment type="catalytic activity">
    <reaction evidence="8 9">
        <text>GTP + H2O = GDP + phosphate + H(+)</text>
        <dbReference type="Rhea" id="RHEA:19669"/>
        <dbReference type="ChEBI" id="CHEBI:15377"/>
        <dbReference type="ChEBI" id="CHEBI:15378"/>
        <dbReference type="ChEBI" id="CHEBI:37565"/>
        <dbReference type="ChEBI" id="CHEBI:43474"/>
        <dbReference type="ChEBI" id="CHEBI:58189"/>
        <dbReference type="EC" id="3.6.5.4"/>
    </reaction>
</comment>
<proteinExistence type="inferred from homology"/>
<dbReference type="PANTHER" id="PTHR43134:SF1">
    <property type="entry name" value="SIGNAL RECOGNITION PARTICLE RECEPTOR SUBUNIT ALPHA"/>
    <property type="match status" value="1"/>
</dbReference>
<dbReference type="SUPFAM" id="SSF52540">
    <property type="entry name" value="P-loop containing nucleoside triphosphate hydrolases"/>
    <property type="match status" value="1"/>
</dbReference>
<evidence type="ECO:0000256" key="1">
    <source>
        <dbReference type="ARBA" id="ARBA00022475"/>
    </source>
</evidence>
<dbReference type="Gene3D" id="3.40.50.300">
    <property type="entry name" value="P-loop containing nucleotide triphosphate hydrolases"/>
    <property type="match status" value="1"/>
</dbReference>
<evidence type="ECO:0000256" key="2">
    <source>
        <dbReference type="ARBA" id="ARBA00022490"/>
    </source>
</evidence>
<protein>
    <recommendedName>
        <fullName evidence="9">Signal recognition particle receptor FtsY</fullName>
        <shortName evidence="9">SRP receptor</shortName>
        <ecNumber evidence="9">3.6.5.4</ecNumber>
    </recommendedName>
</protein>